<dbReference type="EC" id="6.1.1.7" evidence="2"/>
<dbReference type="SUPFAM" id="SSF55681">
    <property type="entry name" value="Class II aaRS and biotin synthetases"/>
    <property type="match status" value="1"/>
</dbReference>
<keyword evidence="10" id="KW-0648">Protein biosynthesis</keyword>
<name>X0SGB6_9ZZZZ</name>
<dbReference type="PANTHER" id="PTHR11777">
    <property type="entry name" value="ALANYL-TRNA SYNTHETASE"/>
    <property type="match status" value="1"/>
</dbReference>
<evidence type="ECO:0000313" key="13">
    <source>
        <dbReference type="EMBL" id="GAF80049.1"/>
    </source>
</evidence>
<dbReference type="EMBL" id="BARS01002031">
    <property type="protein sequence ID" value="GAF80049.1"/>
    <property type="molecule type" value="Genomic_DNA"/>
</dbReference>
<keyword evidence="11" id="KW-0030">Aminoacyl-tRNA synthetase</keyword>
<evidence type="ECO:0000256" key="2">
    <source>
        <dbReference type="ARBA" id="ARBA00013168"/>
    </source>
</evidence>
<dbReference type="SUPFAM" id="SSF101353">
    <property type="entry name" value="Putative anticodon-binding domain of alanyl-tRNA synthetase (AlaRS)"/>
    <property type="match status" value="1"/>
</dbReference>
<dbReference type="InterPro" id="IPR045864">
    <property type="entry name" value="aa-tRNA-synth_II/BPL/LPL"/>
</dbReference>
<evidence type="ECO:0000256" key="9">
    <source>
        <dbReference type="ARBA" id="ARBA00022884"/>
    </source>
</evidence>
<accession>X0SGB6</accession>
<keyword evidence="7" id="KW-0862">Zinc</keyword>
<dbReference type="InterPro" id="IPR002318">
    <property type="entry name" value="Ala-tRNA-lgiase_IIc"/>
</dbReference>
<dbReference type="Gene3D" id="3.30.930.10">
    <property type="entry name" value="Bira Bifunctional Protein, Domain 2"/>
    <property type="match status" value="1"/>
</dbReference>
<evidence type="ECO:0000256" key="6">
    <source>
        <dbReference type="ARBA" id="ARBA00022741"/>
    </source>
</evidence>
<evidence type="ECO:0000256" key="8">
    <source>
        <dbReference type="ARBA" id="ARBA00022840"/>
    </source>
</evidence>
<dbReference type="InterPro" id="IPR018164">
    <property type="entry name" value="Ala-tRNA-synth_IIc_N"/>
</dbReference>
<dbReference type="GO" id="GO:0046872">
    <property type="term" value="F:metal ion binding"/>
    <property type="evidence" value="ECO:0007669"/>
    <property type="project" value="UniProtKB-KW"/>
</dbReference>
<feature type="non-terminal residue" evidence="13">
    <location>
        <position position="353"/>
    </location>
</feature>
<sequence length="353" mass="39975">MSKAIRQGFVDFFTDRGHKFVPSVSVVPVDDPTLMFINAGMNQFKDIFLGTRKPDYLRAANSQKCIRVSGKHNDLEEVGKDGYHHTFFEMLGNWSFGDYFKKEAIEWAWELLVTEWGLEADRMWVAVFGGDEKDGLARDDESAQVWQEVIGLPSERVLAFGRKDNFWEMGDVGPCGPCSELHIDLGQGSCTGKHRGPCGVNVEDEQGKCSRFLELWNLVFIEFNRDRQGKLHSLPAKHVDTGLGLERTVRALGGKRSDYDTDLFTEIFAGIERLSSKQYDSEADGQTEVAFRVIADHIRSLVVAVADGALPSNEGRGYVLRRILRRAARYGRKLDMHEPFIHRLVEPKGEFRP</sequence>
<dbReference type="FunFam" id="3.30.930.10:FF:000011">
    <property type="entry name" value="Alanine--tRNA ligase, cytoplasmic"/>
    <property type="match status" value="1"/>
</dbReference>
<dbReference type="PROSITE" id="PS50860">
    <property type="entry name" value="AA_TRNA_LIGASE_II_ALA"/>
    <property type="match status" value="1"/>
</dbReference>
<dbReference type="AlphaFoldDB" id="X0SGB6"/>
<evidence type="ECO:0000256" key="5">
    <source>
        <dbReference type="ARBA" id="ARBA00022723"/>
    </source>
</evidence>
<organism evidence="13">
    <name type="scientific">marine sediment metagenome</name>
    <dbReference type="NCBI Taxonomy" id="412755"/>
    <lineage>
        <taxon>unclassified sequences</taxon>
        <taxon>metagenomes</taxon>
        <taxon>ecological metagenomes</taxon>
    </lineage>
</organism>
<gene>
    <name evidence="13" type="ORF">S01H1_03770</name>
</gene>
<dbReference type="InterPro" id="IPR018165">
    <property type="entry name" value="Ala-tRNA-synth_IIc_core"/>
</dbReference>
<dbReference type="InterPro" id="IPR018162">
    <property type="entry name" value="Ala-tRNA-ligase_IIc_anticod-bd"/>
</dbReference>
<dbReference type="GO" id="GO:0000049">
    <property type="term" value="F:tRNA binding"/>
    <property type="evidence" value="ECO:0007669"/>
    <property type="project" value="UniProtKB-KW"/>
</dbReference>
<keyword evidence="4" id="KW-0436">Ligase</keyword>
<keyword evidence="3" id="KW-0820">tRNA-binding</keyword>
<keyword evidence="6" id="KW-0547">Nucleotide-binding</keyword>
<evidence type="ECO:0000256" key="7">
    <source>
        <dbReference type="ARBA" id="ARBA00022833"/>
    </source>
</evidence>
<protein>
    <recommendedName>
        <fullName evidence="2">alanine--tRNA ligase</fullName>
        <ecNumber evidence="2">6.1.1.7</ecNumber>
    </recommendedName>
</protein>
<reference evidence="13" key="1">
    <citation type="journal article" date="2014" name="Front. Microbiol.">
        <title>High frequency of phylogenetically diverse reductive dehalogenase-homologous genes in deep subseafloor sedimentary metagenomes.</title>
        <authorList>
            <person name="Kawai M."/>
            <person name="Futagami T."/>
            <person name="Toyoda A."/>
            <person name="Takaki Y."/>
            <person name="Nishi S."/>
            <person name="Hori S."/>
            <person name="Arai W."/>
            <person name="Tsubouchi T."/>
            <person name="Morono Y."/>
            <person name="Uchiyama I."/>
            <person name="Ito T."/>
            <person name="Fujiyama A."/>
            <person name="Inagaki F."/>
            <person name="Takami H."/>
        </authorList>
    </citation>
    <scope>NUCLEOTIDE SEQUENCE</scope>
    <source>
        <strain evidence="13">Expedition CK06-06</strain>
    </source>
</reference>
<dbReference type="GO" id="GO:0006419">
    <property type="term" value="P:alanyl-tRNA aminoacylation"/>
    <property type="evidence" value="ECO:0007669"/>
    <property type="project" value="InterPro"/>
</dbReference>
<keyword evidence="8" id="KW-0067">ATP-binding</keyword>
<evidence type="ECO:0000256" key="3">
    <source>
        <dbReference type="ARBA" id="ARBA00022555"/>
    </source>
</evidence>
<dbReference type="Pfam" id="PF01411">
    <property type="entry name" value="tRNA-synt_2c"/>
    <property type="match status" value="1"/>
</dbReference>
<dbReference type="CDD" id="cd00673">
    <property type="entry name" value="AlaRS_core"/>
    <property type="match status" value="1"/>
</dbReference>
<keyword evidence="5" id="KW-0479">Metal-binding</keyword>
<evidence type="ECO:0000256" key="1">
    <source>
        <dbReference type="ARBA" id="ARBA00008226"/>
    </source>
</evidence>
<evidence type="ECO:0000256" key="4">
    <source>
        <dbReference type="ARBA" id="ARBA00022598"/>
    </source>
</evidence>
<evidence type="ECO:0000259" key="12">
    <source>
        <dbReference type="PROSITE" id="PS50860"/>
    </source>
</evidence>
<dbReference type="GO" id="GO:0005737">
    <property type="term" value="C:cytoplasm"/>
    <property type="evidence" value="ECO:0007669"/>
    <property type="project" value="InterPro"/>
</dbReference>
<dbReference type="PRINTS" id="PR00980">
    <property type="entry name" value="TRNASYNTHALA"/>
</dbReference>
<proteinExistence type="inferred from homology"/>
<dbReference type="PANTHER" id="PTHR11777:SF9">
    <property type="entry name" value="ALANINE--TRNA LIGASE, CYTOPLASMIC"/>
    <property type="match status" value="1"/>
</dbReference>
<dbReference type="GO" id="GO:0002161">
    <property type="term" value="F:aminoacyl-tRNA deacylase activity"/>
    <property type="evidence" value="ECO:0007669"/>
    <property type="project" value="TreeGrafter"/>
</dbReference>
<evidence type="ECO:0000256" key="11">
    <source>
        <dbReference type="ARBA" id="ARBA00023146"/>
    </source>
</evidence>
<dbReference type="GO" id="GO:0004813">
    <property type="term" value="F:alanine-tRNA ligase activity"/>
    <property type="evidence" value="ECO:0007669"/>
    <property type="project" value="UniProtKB-EC"/>
</dbReference>
<comment type="similarity">
    <text evidence="1">Belongs to the class-II aminoacyl-tRNA synthetase family.</text>
</comment>
<comment type="caution">
    <text evidence="13">The sequence shown here is derived from an EMBL/GenBank/DDBJ whole genome shotgun (WGS) entry which is preliminary data.</text>
</comment>
<feature type="domain" description="Alanyl-transfer RNA synthetases family profile" evidence="12">
    <location>
        <begin position="1"/>
        <end position="346"/>
    </location>
</feature>
<dbReference type="GO" id="GO:0005524">
    <property type="term" value="F:ATP binding"/>
    <property type="evidence" value="ECO:0007669"/>
    <property type="project" value="UniProtKB-KW"/>
</dbReference>
<dbReference type="InterPro" id="IPR050058">
    <property type="entry name" value="Ala-tRNA_ligase"/>
</dbReference>
<evidence type="ECO:0000256" key="10">
    <source>
        <dbReference type="ARBA" id="ARBA00022917"/>
    </source>
</evidence>
<keyword evidence="9" id="KW-0694">RNA-binding</keyword>